<proteinExistence type="predicted"/>
<name>A0A2M4D793_ANODA</name>
<accession>A0A2M4D793</accession>
<sequence length="72" mass="7499">MAKVHSFSLALSSAPSASVSLFLSLRPPFCCFAVEHDSTRVRAREGGDGGINCILLGVRSSFVQGTQGGTNV</sequence>
<protein>
    <submittedName>
        <fullName evidence="1">Putative secreted protein</fullName>
    </submittedName>
</protein>
<dbReference type="EMBL" id="GGFL01008770">
    <property type="protein sequence ID" value="MBW72948.1"/>
    <property type="molecule type" value="Transcribed_RNA"/>
</dbReference>
<organism evidence="1">
    <name type="scientific">Anopheles darlingi</name>
    <name type="common">Mosquito</name>
    <dbReference type="NCBI Taxonomy" id="43151"/>
    <lineage>
        <taxon>Eukaryota</taxon>
        <taxon>Metazoa</taxon>
        <taxon>Ecdysozoa</taxon>
        <taxon>Arthropoda</taxon>
        <taxon>Hexapoda</taxon>
        <taxon>Insecta</taxon>
        <taxon>Pterygota</taxon>
        <taxon>Neoptera</taxon>
        <taxon>Endopterygota</taxon>
        <taxon>Diptera</taxon>
        <taxon>Nematocera</taxon>
        <taxon>Culicoidea</taxon>
        <taxon>Culicidae</taxon>
        <taxon>Anophelinae</taxon>
        <taxon>Anopheles</taxon>
    </lineage>
</organism>
<reference evidence="1" key="1">
    <citation type="submission" date="2018-01" db="EMBL/GenBank/DDBJ databases">
        <title>An insight into the sialome of Amazonian anophelines.</title>
        <authorList>
            <person name="Ribeiro J.M."/>
            <person name="Scarpassa V."/>
            <person name="Calvo E."/>
        </authorList>
    </citation>
    <scope>NUCLEOTIDE SEQUENCE</scope>
</reference>
<evidence type="ECO:0000313" key="1">
    <source>
        <dbReference type="EMBL" id="MBW72948.1"/>
    </source>
</evidence>
<dbReference type="AlphaFoldDB" id="A0A2M4D793"/>